<dbReference type="AlphaFoldDB" id="A0A067KDP8"/>
<dbReference type="PANTHER" id="PTHR31175">
    <property type="entry name" value="AUXIN-RESPONSIVE FAMILY PROTEIN"/>
    <property type="match status" value="1"/>
</dbReference>
<accession>A0A067KDP8</accession>
<dbReference type="STRING" id="180498.A0A067KDP8"/>
<evidence type="ECO:0000313" key="2">
    <source>
        <dbReference type="EMBL" id="KDP29984.1"/>
    </source>
</evidence>
<proteinExistence type="inferred from homology"/>
<dbReference type="GO" id="GO:0009733">
    <property type="term" value="P:response to auxin"/>
    <property type="evidence" value="ECO:0007669"/>
    <property type="project" value="InterPro"/>
</dbReference>
<keyword evidence="3" id="KW-1185">Reference proteome</keyword>
<gene>
    <name evidence="2" type="ORF">JCGZ_18751</name>
</gene>
<evidence type="ECO:0000313" key="3">
    <source>
        <dbReference type="Proteomes" id="UP000027138"/>
    </source>
</evidence>
<dbReference type="OrthoDB" id="843545at2759"/>
<dbReference type="Pfam" id="PF02519">
    <property type="entry name" value="Auxin_inducible"/>
    <property type="match status" value="1"/>
</dbReference>
<sequence>MIGPKKLLKLTRKWQKIAAIRRKQIALPQTIRNTYTSSCSTSPMAEKGHFVVYSDDQKRFLLPLEYLNNEIIRQLFDMAEEEFGLPTTGHITLPCDAEVMEYAIALIKQNVNTDVQRALLMSIASSFCSSFFYLQNKETVHQLPICSF</sequence>
<dbReference type="InterPro" id="IPR003676">
    <property type="entry name" value="SAUR_fam"/>
</dbReference>
<reference evidence="2 3" key="1">
    <citation type="journal article" date="2014" name="PLoS ONE">
        <title>Global Analysis of Gene Expression Profiles in Physic Nut (Jatropha curcas L.) Seedlings Exposed to Salt Stress.</title>
        <authorList>
            <person name="Zhang L."/>
            <person name="Zhang C."/>
            <person name="Wu P."/>
            <person name="Chen Y."/>
            <person name="Li M."/>
            <person name="Jiang H."/>
            <person name="Wu G."/>
        </authorList>
    </citation>
    <scope>NUCLEOTIDE SEQUENCE [LARGE SCALE GENOMIC DNA]</scope>
    <source>
        <strain evidence="3">cv. GZQX0401</strain>
        <tissue evidence="2">Young leaves</tissue>
    </source>
</reference>
<organism evidence="2 3">
    <name type="scientific">Jatropha curcas</name>
    <name type="common">Barbados nut</name>
    <dbReference type="NCBI Taxonomy" id="180498"/>
    <lineage>
        <taxon>Eukaryota</taxon>
        <taxon>Viridiplantae</taxon>
        <taxon>Streptophyta</taxon>
        <taxon>Embryophyta</taxon>
        <taxon>Tracheophyta</taxon>
        <taxon>Spermatophyta</taxon>
        <taxon>Magnoliopsida</taxon>
        <taxon>eudicotyledons</taxon>
        <taxon>Gunneridae</taxon>
        <taxon>Pentapetalae</taxon>
        <taxon>rosids</taxon>
        <taxon>fabids</taxon>
        <taxon>Malpighiales</taxon>
        <taxon>Euphorbiaceae</taxon>
        <taxon>Crotonoideae</taxon>
        <taxon>Jatropheae</taxon>
        <taxon>Jatropha</taxon>
    </lineage>
</organism>
<protein>
    <submittedName>
        <fullName evidence="2">Uncharacterized protein</fullName>
    </submittedName>
</protein>
<dbReference type="KEGG" id="jcu:105641461"/>
<evidence type="ECO:0000256" key="1">
    <source>
        <dbReference type="ARBA" id="ARBA00006974"/>
    </source>
</evidence>
<name>A0A067KDP8_JATCU</name>
<dbReference type="EMBL" id="KK914719">
    <property type="protein sequence ID" value="KDP29984.1"/>
    <property type="molecule type" value="Genomic_DNA"/>
</dbReference>
<comment type="similarity">
    <text evidence="1">Belongs to the ARG7 family.</text>
</comment>
<dbReference type="Proteomes" id="UP000027138">
    <property type="component" value="Unassembled WGS sequence"/>
</dbReference>
<dbReference type="PANTHER" id="PTHR31175:SF49">
    <property type="entry name" value="SAUR FAMILY PROTEIN"/>
    <property type="match status" value="1"/>
</dbReference>